<dbReference type="PRINTS" id="PR00237">
    <property type="entry name" value="GPCRRHODOPSN"/>
</dbReference>
<dbReference type="HOGENOM" id="CLU_814645_0_0_1"/>
<protein>
    <recommendedName>
        <fullName evidence="9">G-protein coupled receptors family 1 profile domain-containing protein</fullName>
    </recommendedName>
</protein>
<keyword evidence="2" id="KW-0433">Leucine-rich repeat</keyword>
<keyword evidence="7" id="KW-0807">Transducer</keyword>
<feature type="domain" description="G-protein coupled receptors family 1 profile" evidence="9">
    <location>
        <begin position="30"/>
        <end position="327"/>
    </location>
</feature>
<dbReference type="InterPro" id="IPR000276">
    <property type="entry name" value="GPCR_Rhodpsn"/>
</dbReference>
<dbReference type="SUPFAM" id="SSF81321">
    <property type="entry name" value="Family A G protein-coupled receptor-like"/>
    <property type="match status" value="1"/>
</dbReference>
<dbReference type="FunFam" id="1.20.1070.10:FF:001176">
    <property type="entry name" value="G-protein coupled receptor GRL101-like protein"/>
    <property type="match status" value="1"/>
</dbReference>
<reference evidence="10 11" key="1">
    <citation type="journal article" date="2008" name="Nature">
        <title>The Trichoplax genome and the nature of placozoans.</title>
        <authorList>
            <person name="Srivastava M."/>
            <person name="Begovic E."/>
            <person name="Chapman J."/>
            <person name="Putnam N.H."/>
            <person name="Hellsten U."/>
            <person name="Kawashima T."/>
            <person name="Kuo A."/>
            <person name="Mitros T."/>
            <person name="Salamov A."/>
            <person name="Carpenter M.L."/>
            <person name="Signorovitch A.Y."/>
            <person name="Moreno M.A."/>
            <person name="Kamm K."/>
            <person name="Grimwood J."/>
            <person name="Schmutz J."/>
            <person name="Shapiro H."/>
            <person name="Grigoriev I.V."/>
            <person name="Buss L.W."/>
            <person name="Schierwater B."/>
            <person name="Dellaporta S.L."/>
            <person name="Rokhsar D.S."/>
        </authorList>
    </citation>
    <scope>NUCLEOTIDE SEQUENCE [LARGE SCALE GENOMIC DNA]</scope>
    <source>
        <strain evidence="10 11">Grell-BS-1999</strain>
    </source>
</reference>
<evidence type="ECO:0000256" key="1">
    <source>
        <dbReference type="ARBA" id="ARBA00004370"/>
    </source>
</evidence>
<evidence type="ECO:0000313" key="10">
    <source>
        <dbReference type="EMBL" id="EDV25722.1"/>
    </source>
</evidence>
<keyword evidence="7" id="KW-0675">Receptor</keyword>
<feature type="transmembrane region" description="Helical" evidence="8">
    <location>
        <begin position="14"/>
        <end position="37"/>
    </location>
</feature>
<dbReference type="KEGG" id="tad:TRIADDRAFT_55121"/>
<keyword evidence="5 8" id="KW-1133">Transmembrane helix</keyword>
<keyword evidence="6 8" id="KW-0472">Membrane</keyword>
<keyword evidence="11" id="KW-1185">Reference proteome</keyword>
<dbReference type="InterPro" id="IPR017452">
    <property type="entry name" value="GPCR_Rhodpsn_7TM"/>
</dbReference>
<keyword evidence="3 7" id="KW-0812">Transmembrane</keyword>
<keyword evidence="7" id="KW-0297">G-protein coupled receptor</keyword>
<evidence type="ECO:0000256" key="7">
    <source>
        <dbReference type="RuleBase" id="RU000688"/>
    </source>
</evidence>
<name>B3RU13_TRIAD</name>
<feature type="transmembrane region" description="Helical" evidence="8">
    <location>
        <begin position="218"/>
        <end position="243"/>
    </location>
</feature>
<dbReference type="PhylomeDB" id="B3RU13"/>
<dbReference type="CTD" id="6752510"/>
<dbReference type="GO" id="GO:0007189">
    <property type="term" value="P:adenylate cyclase-activating G protein-coupled receptor signaling pathway"/>
    <property type="evidence" value="ECO:0000318"/>
    <property type="project" value="GO_Central"/>
</dbReference>
<organism evidence="10 11">
    <name type="scientific">Trichoplax adhaerens</name>
    <name type="common">Trichoplax reptans</name>
    <dbReference type="NCBI Taxonomy" id="10228"/>
    <lineage>
        <taxon>Eukaryota</taxon>
        <taxon>Metazoa</taxon>
        <taxon>Placozoa</taxon>
        <taxon>Uniplacotomia</taxon>
        <taxon>Trichoplacea</taxon>
        <taxon>Trichoplacidae</taxon>
        <taxon>Trichoplax</taxon>
    </lineage>
</organism>
<evidence type="ECO:0000256" key="4">
    <source>
        <dbReference type="ARBA" id="ARBA00022737"/>
    </source>
</evidence>
<comment type="subcellular location">
    <subcellularLocation>
        <location evidence="1">Membrane</location>
    </subcellularLocation>
</comment>
<gene>
    <name evidence="10" type="ORF">TRIADDRAFT_55121</name>
</gene>
<dbReference type="Gene3D" id="1.20.1070.10">
    <property type="entry name" value="Rhodopsin 7-helix transmembrane proteins"/>
    <property type="match status" value="1"/>
</dbReference>
<dbReference type="PANTHER" id="PTHR24372">
    <property type="entry name" value="GLYCOPROTEIN HORMONE RECEPTOR"/>
    <property type="match status" value="1"/>
</dbReference>
<dbReference type="InParanoid" id="B3RU13"/>
<dbReference type="PANTHER" id="PTHR24372:SF77">
    <property type="entry name" value="G-PROTEIN COUPLED RECEPTORS FAMILY 1 PROFILE DOMAIN-CONTAINING PROTEIN"/>
    <property type="match status" value="1"/>
</dbReference>
<evidence type="ECO:0000256" key="6">
    <source>
        <dbReference type="ARBA" id="ARBA00023136"/>
    </source>
</evidence>
<dbReference type="EMBL" id="DS985244">
    <property type="protein sequence ID" value="EDV25722.1"/>
    <property type="molecule type" value="Genomic_DNA"/>
</dbReference>
<evidence type="ECO:0000313" key="11">
    <source>
        <dbReference type="Proteomes" id="UP000009022"/>
    </source>
</evidence>
<dbReference type="PROSITE" id="PS50262">
    <property type="entry name" value="G_PROTEIN_RECEP_F1_2"/>
    <property type="match status" value="1"/>
</dbReference>
<dbReference type="GO" id="GO:0009755">
    <property type="term" value="P:hormone-mediated signaling pathway"/>
    <property type="evidence" value="ECO:0000318"/>
    <property type="project" value="GO_Central"/>
</dbReference>
<comment type="similarity">
    <text evidence="7">Belongs to the G-protein coupled receptor 1 family.</text>
</comment>
<keyword evidence="4" id="KW-0677">Repeat</keyword>
<dbReference type="Pfam" id="PF00001">
    <property type="entry name" value="7tm_1"/>
    <property type="match status" value="1"/>
</dbReference>
<dbReference type="RefSeq" id="XP_002111755.1">
    <property type="nucleotide sequence ID" value="XM_002111719.1"/>
</dbReference>
<evidence type="ECO:0000256" key="5">
    <source>
        <dbReference type="ARBA" id="ARBA00022989"/>
    </source>
</evidence>
<feature type="transmembrane region" description="Helical" evidence="8">
    <location>
        <begin position="69"/>
        <end position="91"/>
    </location>
</feature>
<dbReference type="Proteomes" id="UP000009022">
    <property type="component" value="Unassembled WGS sequence"/>
</dbReference>
<feature type="transmembrane region" description="Helical" evidence="8">
    <location>
        <begin position="268"/>
        <end position="293"/>
    </location>
</feature>
<dbReference type="PROSITE" id="PS00237">
    <property type="entry name" value="G_PROTEIN_RECEP_F1_1"/>
    <property type="match status" value="1"/>
</dbReference>
<feature type="transmembrane region" description="Helical" evidence="8">
    <location>
        <begin position="118"/>
        <end position="140"/>
    </location>
</feature>
<feature type="transmembrane region" description="Helical" evidence="8">
    <location>
        <begin position="161"/>
        <end position="182"/>
    </location>
</feature>
<dbReference type="GO" id="GO:0008528">
    <property type="term" value="F:G protein-coupled peptide receptor activity"/>
    <property type="evidence" value="ECO:0000318"/>
    <property type="project" value="GO_Central"/>
</dbReference>
<sequence>MASNRSSAITGHRVFAPFVTWIPGVLGSLANIAAIIVHCKRFRKNTNTVQRVSSIHHNNGNRLHATPSYLLAHLAFADLIGTFYMTAIAAVDVYLDRQSYPSNDRSQYYQWPNSSFCAVLRFLNCVSTIASSSFAVLIAIERSKLILHYRALSWQDYRITILVITSIIWMIAIITASIVTILSRTLTRIPFDDTYDVNGLCIYLNTSPEILFYSATCYLAYCFISYCLVIIIYAHIIFTLGWCQQSIPSRQHHSRNDAILVRNEIRPWLIFFAIAIAITDATTWLPLSLAILLQPMEINQTVASLKYVSISVILLQKVNMAIHPFIYSSPISNVNNILINS</sequence>
<evidence type="ECO:0000256" key="2">
    <source>
        <dbReference type="ARBA" id="ARBA00022614"/>
    </source>
</evidence>
<dbReference type="AlphaFoldDB" id="B3RU13"/>
<evidence type="ECO:0000256" key="3">
    <source>
        <dbReference type="ARBA" id="ARBA00022692"/>
    </source>
</evidence>
<proteinExistence type="inferred from homology"/>
<dbReference type="GeneID" id="6752510"/>
<dbReference type="GO" id="GO:0005886">
    <property type="term" value="C:plasma membrane"/>
    <property type="evidence" value="ECO:0000318"/>
    <property type="project" value="GO_Central"/>
</dbReference>
<accession>B3RU13</accession>
<evidence type="ECO:0000256" key="8">
    <source>
        <dbReference type="SAM" id="Phobius"/>
    </source>
</evidence>
<evidence type="ECO:0000259" key="9">
    <source>
        <dbReference type="PROSITE" id="PS50262"/>
    </source>
</evidence>